<evidence type="ECO:0000256" key="1">
    <source>
        <dbReference type="ARBA" id="ARBA00010646"/>
    </source>
</evidence>
<accession>A0A9D1JTS0</accession>
<organism evidence="3 4">
    <name type="scientific">Candidatus Avoscillospira avistercoris</name>
    <dbReference type="NCBI Taxonomy" id="2840707"/>
    <lineage>
        <taxon>Bacteria</taxon>
        <taxon>Bacillati</taxon>
        <taxon>Bacillota</taxon>
        <taxon>Clostridia</taxon>
        <taxon>Eubacteriales</taxon>
        <taxon>Oscillospiraceae</taxon>
        <taxon>Oscillospiraceae incertae sedis</taxon>
        <taxon>Candidatus Avoscillospira</taxon>
    </lineage>
</organism>
<evidence type="ECO:0000313" key="4">
    <source>
        <dbReference type="Proteomes" id="UP000886741"/>
    </source>
</evidence>
<dbReference type="InterPro" id="IPR007921">
    <property type="entry name" value="CHAP_dom"/>
</dbReference>
<name>A0A9D1JTS0_9FIRM</name>
<dbReference type="InterPro" id="IPR038765">
    <property type="entry name" value="Papain-like_cys_pep_sf"/>
</dbReference>
<dbReference type="SMART" id="SM01095">
    <property type="entry name" value="Cpl-7"/>
    <property type="match status" value="2"/>
</dbReference>
<evidence type="ECO:0000313" key="3">
    <source>
        <dbReference type="EMBL" id="HIS65710.1"/>
    </source>
</evidence>
<dbReference type="PROSITE" id="PS51904">
    <property type="entry name" value="GLYCOSYL_HYDROL_F25_2"/>
    <property type="match status" value="1"/>
</dbReference>
<dbReference type="EMBL" id="DVJJ01000155">
    <property type="protein sequence ID" value="HIS65710.1"/>
    <property type="molecule type" value="Genomic_DNA"/>
</dbReference>
<dbReference type="Pfam" id="PF05257">
    <property type="entry name" value="CHAP"/>
    <property type="match status" value="1"/>
</dbReference>
<reference evidence="3" key="1">
    <citation type="submission" date="2020-10" db="EMBL/GenBank/DDBJ databases">
        <authorList>
            <person name="Gilroy R."/>
        </authorList>
    </citation>
    <scope>NUCLEOTIDE SEQUENCE</scope>
    <source>
        <strain evidence="3">ChiBcec16-1751</strain>
    </source>
</reference>
<dbReference type="GO" id="GO:0016052">
    <property type="term" value="P:carbohydrate catabolic process"/>
    <property type="evidence" value="ECO:0007669"/>
    <property type="project" value="TreeGrafter"/>
</dbReference>
<dbReference type="CDD" id="cd06414">
    <property type="entry name" value="GH25_LytC-like"/>
    <property type="match status" value="1"/>
</dbReference>
<dbReference type="GO" id="GO:0016998">
    <property type="term" value="P:cell wall macromolecule catabolic process"/>
    <property type="evidence" value="ECO:0007669"/>
    <property type="project" value="InterPro"/>
</dbReference>
<dbReference type="PANTHER" id="PTHR34135:SF2">
    <property type="entry name" value="LYSOZYME"/>
    <property type="match status" value="1"/>
</dbReference>
<comment type="caution">
    <text evidence="3">The sequence shown here is derived from an EMBL/GenBank/DDBJ whole genome shotgun (WGS) entry which is preliminary data.</text>
</comment>
<dbReference type="Gene3D" id="3.20.20.80">
    <property type="entry name" value="Glycosidases"/>
    <property type="match status" value="1"/>
</dbReference>
<dbReference type="Pfam" id="PF08230">
    <property type="entry name" value="CW_7"/>
    <property type="match status" value="2"/>
</dbReference>
<dbReference type="GO" id="GO:0003796">
    <property type="term" value="F:lysozyme activity"/>
    <property type="evidence" value="ECO:0007669"/>
    <property type="project" value="InterPro"/>
</dbReference>
<proteinExistence type="inferred from homology"/>
<reference evidence="3" key="2">
    <citation type="journal article" date="2021" name="PeerJ">
        <title>Extensive microbial diversity within the chicken gut microbiome revealed by metagenomics and culture.</title>
        <authorList>
            <person name="Gilroy R."/>
            <person name="Ravi A."/>
            <person name="Getino M."/>
            <person name="Pursley I."/>
            <person name="Horton D.L."/>
            <person name="Alikhan N.F."/>
            <person name="Baker D."/>
            <person name="Gharbi K."/>
            <person name="Hall N."/>
            <person name="Watson M."/>
            <person name="Adriaenssens E.M."/>
            <person name="Foster-Nyarko E."/>
            <person name="Jarju S."/>
            <person name="Secka A."/>
            <person name="Antonio M."/>
            <person name="Oren A."/>
            <person name="Chaudhuri R.R."/>
            <person name="La Ragione R."/>
            <person name="Hildebrand F."/>
            <person name="Pallen M.J."/>
        </authorList>
    </citation>
    <scope>NUCLEOTIDE SEQUENCE</scope>
    <source>
        <strain evidence="3">ChiBcec16-1751</strain>
    </source>
</reference>
<comment type="similarity">
    <text evidence="1">Belongs to the glycosyl hydrolase 25 family.</text>
</comment>
<dbReference type="SUPFAM" id="SSF51445">
    <property type="entry name" value="(Trans)glycosidases"/>
    <property type="match status" value="1"/>
</dbReference>
<dbReference type="InterPro" id="IPR017853">
    <property type="entry name" value="GH"/>
</dbReference>
<dbReference type="Gene3D" id="3.90.1720.10">
    <property type="entry name" value="endopeptidase domain like (from Nostoc punctiforme)"/>
    <property type="match status" value="1"/>
</dbReference>
<sequence length="501" mass="53711">MSVKLKGIDVSKWQGAIDWAKVAGDGVKFAMIRLGYGSKDGTACGADGYYQKNVEGALKNGIAVGCYFYSYALTVEAVKREAAFVIQQLAKYKGRILYPIAFDIEDKTQAGLGRSTLTAMVTAFCSALEAAGYYASFYCNADWARNRLDMNALARFDFWLAQWASAPTYTGHAYNMWQSSSKGSVAGISGNVDMDTAFVDYEAVIKKNRLNGYTGESTGAGAGNGGNMSERQNFVNTAASFIGCKEADGSHRQIIDIYNAHKPLARGYAVKYTDAWCATFVSAMAIKCGLTDIIPTECGCGQMIRLFQKLGEWQENDAYTPQPGDVIFYDWQDSGVGDNTGASDHVGIVESVSGSTMKVIEGNMSNAVGRRTLQVNGRYIRGYGLPKFKGGAASSGNTDSKPASGTGKKTVAQLADEVLAGKWGNGADRKSRLTAAGYDYDAVQNAVNAKLSGQKAKKSNTEIAKEVIAGKWGNGADRRKRLEAAGYNYAAVQAIVNKLIG</sequence>
<dbReference type="GO" id="GO:0009253">
    <property type="term" value="P:peptidoglycan catabolic process"/>
    <property type="evidence" value="ECO:0007669"/>
    <property type="project" value="InterPro"/>
</dbReference>
<dbReference type="PANTHER" id="PTHR34135">
    <property type="entry name" value="LYSOZYME"/>
    <property type="match status" value="1"/>
</dbReference>
<dbReference type="SUPFAM" id="SSF54001">
    <property type="entry name" value="Cysteine proteinases"/>
    <property type="match status" value="1"/>
</dbReference>
<dbReference type="Proteomes" id="UP000886741">
    <property type="component" value="Unassembled WGS sequence"/>
</dbReference>
<gene>
    <name evidence="3" type="ORF">IAA83_10155</name>
</gene>
<evidence type="ECO:0000259" key="2">
    <source>
        <dbReference type="SMART" id="SM01095"/>
    </source>
</evidence>
<dbReference type="AlphaFoldDB" id="A0A9D1JTS0"/>
<feature type="domain" description="Cpl-7 lysozyme C-terminal" evidence="2">
    <location>
        <begin position="411"/>
        <end position="452"/>
    </location>
</feature>
<feature type="domain" description="Cpl-7 lysozyme C-terminal" evidence="2">
    <location>
        <begin position="462"/>
        <end position="501"/>
    </location>
</feature>
<dbReference type="Pfam" id="PF01183">
    <property type="entry name" value="Glyco_hydro_25"/>
    <property type="match status" value="1"/>
</dbReference>
<dbReference type="InterPro" id="IPR013168">
    <property type="entry name" value="Cpl_7_lyso_C"/>
</dbReference>
<dbReference type="InterPro" id="IPR002053">
    <property type="entry name" value="Glyco_hydro_25"/>
</dbReference>
<protein>
    <submittedName>
        <fullName evidence="3">CHAP domain-containing protein</fullName>
    </submittedName>
</protein>